<organism evidence="7 8">
    <name type="scientific">Necator americanus</name>
    <name type="common">Human hookworm</name>
    <dbReference type="NCBI Taxonomy" id="51031"/>
    <lineage>
        <taxon>Eukaryota</taxon>
        <taxon>Metazoa</taxon>
        <taxon>Ecdysozoa</taxon>
        <taxon>Nematoda</taxon>
        <taxon>Chromadorea</taxon>
        <taxon>Rhabditida</taxon>
        <taxon>Rhabditina</taxon>
        <taxon>Rhabditomorpha</taxon>
        <taxon>Strongyloidea</taxon>
        <taxon>Ancylostomatidae</taxon>
        <taxon>Bunostominae</taxon>
        <taxon>Necator</taxon>
    </lineage>
</organism>
<protein>
    <recommendedName>
        <fullName evidence="6">G-protein coupled receptors family 1 profile domain-containing protein</fullName>
    </recommendedName>
</protein>
<feature type="transmembrane region" description="Helical" evidence="5">
    <location>
        <begin position="43"/>
        <end position="63"/>
    </location>
</feature>
<feature type="transmembrane region" description="Helical" evidence="5">
    <location>
        <begin position="6"/>
        <end position="31"/>
    </location>
</feature>
<dbReference type="InterPro" id="IPR019424">
    <property type="entry name" value="7TM_GPCR_Srsx"/>
</dbReference>
<name>A0ABR1E2Q3_NECAM</name>
<feature type="transmembrane region" description="Helical" evidence="5">
    <location>
        <begin position="165"/>
        <end position="189"/>
    </location>
</feature>
<evidence type="ECO:0000259" key="6">
    <source>
        <dbReference type="PROSITE" id="PS50262"/>
    </source>
</evidence>
<evidence type="ECO:0000256" key="2">
    <source>
        <dbReference type="ARBA" id="ARBA00022692"/>
    </source>
</evidence>
<gene>
    <name evidence="7" type="primary">Necator_chrV.g19836</name>
    <name evidence="7" type="ORF">RB195_015044</name>
</gene>
<evidence type="ECO:0000313" key="7">
    <source>
        <dbReference type="EMBL" id="KAK6756979.1"/>
    </source>
</evidence>
<feature type="transmembrane region" description="Helical" evidence="5">
    <location>
        <begin position="248"/>
        <end position="266"/>
    </location>
</feature>
<evidence type="ECO:0000256" key="5">
    <source>
        <dbReference type="SAM" id="Phobius"/>
    </source>
</evidence>
<dbReference type="Proteomes" id="UP001303046">
    <property type="component" value="Unassembled WGS sequence"/>
</dbReference>
<dbReference type="CDD" id="cd00637">
    <property type="entry name" value="7tm_classA_rhodopsin-like"/>
    <property type="match status" value="1"/>
</dbReference>
<dbReference type="PANTHER" id="PTHR23360">
    <property type="entry name" value="G-PROTEIN COUPLED RECEPTORS FAMILY 1 PROFILE DOMAIN-CONTAINING PROTEIN-RELATED"/>
    <property type="match status" value="1"/>
</dbReference>
<sequence>MGISVSLLVLVSLITIVFNCAGLFGNFNIIIALIRKPALRSKAGYLMGLLCCFQSFCLLFELSNIRIYWSEMIMGKGVCFRVVYPHLFCMVAQSLMYFIITLDMLIAISAPLRHKMWPKVPYVIVMCAPPTMFASTAWIGSYFYIGEGSFYSCRLLTAVFHDVVMLFIFILIAANTAAVIMVFSLVLVVRSREKKMRESKHRRTSSSASFYLHTKLIRAVSIMVTIFACTWYLCVVSVYVALKLKIQGIYMNYVMTFNMVLAFVAYSQNYYVLWFRSPQYRAAFEEQLRWMKSCCLLSNNGNIATGISVDSSRSKCACESIAFSNKD</sequence>
<keyword evidence="3 5" id="KW-1133">Transmembrane helix</keyword>
<dbReference type="PROSITE" id="PS50262">
    <property type="entry name" value="G_PROTEIN_RECEP_F1_2"/>
    <property type="match status" value="1"/>
</dbReference>
<feature type="transmembrane region" description="Helical" evidence="5">
    <location>
        <begin position="120"/>
        <end position="145"/>
    </location>
</feature>
<dbReference type="Gene3D" id="1.20.1070.10">
    <property type="entry name" value="Rhodopsin 7-helix transmembrane proteins"/>
    <property type="match status" value="1"/>
</dbReference>
<dbReference type="SUPFAM" id="SSF81321">
    <property type="entry name" value="Family A G protein-coupled receptor-like"/>
    <property type="match status" value="1"/>
</dbReference>
<dbReference type="InterPro" id="IPR000276">
    <property type="entry name" value="GPCR_Rhodpsn"/>
</dbReference>
<dbReference type="InterPro" id="IPR017452">
    <property type="entry name" value="GPCR_Rhodpsn_7TM"/>
</dbReference>
<evidence type="ECO:0000256" key="3">
    <source>
        <dbReference type="ARBA" id="ARBA00022989"/>
    </source>
</evidence>
<dbReference type="SMART" id="SM01381">
    <property type="entry name" value="7TM_GPCR_Srsx"/>
    <property type="match status" value="1"/>
</dbReference>
<feature type="domain" description="G-protein coupled receptors family 1 profile" evidence="6">
    <location>
        <begin position="25"/>
        <end position="273"/>
    </location>
</feature>
<dbReference type="Pfam" id="PF10320">
    <property type="entry name" value="7TM_GPCR_Srsx"/>
    <property type="match status" value="1"/>
</dbReference>
<keyword evidence="4 5" id="KW-0472">Membrane</keyword>
<comment type="caution">
    <text evidence="7">The sequence shown here is derived from an EMBL/GenBank/DDBJ whole genome shotgun (WGS) entry which is preliminary data.</text>
</comment>
<feature type="transmembrane region" description="Helical" evidence="5">
    <location>
        <begin position="210"/>
        <end position="242"/>
    </location>
</feature>
<evidence type="ECO:0000313" key="8">
    <source>
        <dbReference type="Proteomes" id="UP001303046"/>
    </source>
</evidence>
<dbReference type="InterPro" id="IPR047130">
    <property type="entry name" value="7TM_GPCR_Srsx_nematod"/>
</dbReference>
<evidence type="ECO:0000256" key="1">
    <source>
        <dbReference type="ARBA" id="ARBA00004370"/>
    </source>
</evidence>
<keyword evidence="8" id="KW-1185">Reference proteome</keyword>
<accession>A0ABR1E2Q3</accession>
<feature type="transmembrane region" description="Helical" evidence="5">
    <location>
        <begin position="83"/>
        <end position="108"/>
    </location>
</feature>
<dbReference type="PANTHER" id="PTHR23360:SF37">
    <property type="entry name" value="G-PROTEIN COUPLED RECEPTORS FAMILY 1 PROFILE DOMAIN-CONTAINING PROTEIN"/>
    <property type="match status" value="1"/>
</dbReference>
<proteinExistence type="predicted"/>
<comment type="subcellular location">
    <subcellularLocation>
        <location evidence="1">Membrane</location>
    </subcellularLocation>
</comment>
<keyword evidence="2 5" id="KW-0812">Transmembrane</keyword>
<evidence type="ECO:0000256" key="4">
    <source>
        <dbReference type="ARBA" id="ARBA00023136"/>
    </source>
</evidence>
<reference evidence="7 8" key="1">
    <citation type="submission" date="2023-08" db="EMBL/GenBank/DDBJ databases">
        <title>A Necator americanus chromosomal reference genome.</title>
        <authorList>
            <person name="Ilik V."/>
            <person name="Petrzelkova K.J."/>
            <person name="Pardy F."/>
            <person name="Fuh T."/>
            <person name="Niatou-Singa F.S."/>
            <person name="Gouil Q."/>
            <person name="Baker L."/>
            <person name="Ritchie M.E."/>
            <person name="Jex A.R."/>
            <person name="Gazzola D."/>
            <person name="Li H."/>
            <person name="Toshio Fujiwara R."/>
            <person name="Zhan B."/>
            <person name="Aroian R.V."/>
            <person name="Pafco B."/>
            <person name="Schwarz E.M."/>
        </authorList>
    </citation>
    <scope>NUCLEOTIDE SEQUENCE [LARGE SCALE GENOMIC DNA]</scope>
    <source>
        <strain evidence="7 8">Aroian</strain>
        <tissue evidence="7">Whole animal</tissue>
    </source>
</reference>
<dbReference type="EMBL" id="JAVFWL010000005">
    <property type="protein sequence ID" value="KAK6756979.1"/>
    <property type="molecule type" value="Genomic_DNA"/>
</dbReference>